<organism evidence="1">
    <name type="scientific">marine sediment metagenome</name>
    <dbReference type="NCBI Taxonomy" id="412755"/>
    <lineage>
        <taxon>unclassified sequences</taxon>
        <taxon>metagenomes</taxon>
        <taxon>ecological metagenomes</taxon>
    </lineage>
</organism>
<gene>
    <name evidence="1" type="ORF">LCGC14_1747810</name>
</gene>
<dbReference type="AlphaFoldDB" id="A0A0F9K469"/>
<accession>A0A0F9K469</accession>
<comment type="caution">
    <text evidence="1">The sequence shown here is derived from an EMBL/GenBank/DDBJ whole genome shotgun (WGS) entry which is preliminary data.</text>
</comment>
<sequence length="97" mass="11389">MFFRKKKEEPRVCTGCGCLIARQRGKEVTQDILRDNYDTAFITYFSEPLLLFYCGRCTPPYDQITIPSGGGNRRYFVRVIEHYEEVDEEGKPLKKKK</sequence>
<evidence type="ECO:0000313" key="1">
    <source>
        <dbReference type="EMBL" id="KKM06058.1"/>
    </source>
</evidence>
<dbReference type="EMBL" id="LAZR01016080">
    <property type="protein sequence ID" value="KKM06058.1"/>
    <property type="molecule type" value="Genomic_DNA"/>
</dbReference>
<proteinExistence type="predicted"/>
<protein>
    <submittedName>
        <fullName evidence="1">Uncharacterized protein</fullName>
    </submittedName>
</protein>
<name>A0A0F9K469_9ZZZZ</name>
<reference evidence="1" key="1">
    <citation type="journal article" date="2015" name="Nature">
        <title>Complex archaea that bridge the gap between prokaryotes and eukaryotes.</title>
        <authorList>
            <person name="Spang A."/>
            <person name="Saw J.H."/>
            <person name="Jorgensen S.L."/>
            <person name="Zaremba-Niedzwiedzka K."/>
            <person name="Martijn J."/>
            <person name="Lind A.E."/>
            <person name="van Eijk R."/>
            <person name="Schleper C."/>
            <person name="Guy L."/>
            <person name="Ettema T.J."/>
        </authorList>
    </citation>
    <scope>NUCLEOTIDE SEQUENCE</scope>
</reference>